<name>A0A4U8V614_STECR</name>
<dbReference type="EMBL" id="AZBU02000001">
    <property type="protein sequence ID" value="TMS39517.1"/>
    <property type="molecule type" value="Genomic_DNA"/>
</dbReference>
<reference evidence="1 2" key="1">
    <citation type="journal article" date="2015" name="Genome Biol.">
        <title>Comparative genomics of Steinernema reveals deeply conserved gene regulatory networks.</title>
        <authorList>
            <person name="Dillman A.R."/>
            <person name="Macchietto M."/>
            <person name="Porter C.F."/>
            <person name="Rogers A."/>
            <person name="Williams B."/>
            <person name="Antoshechkin I."/>
            <person name="Lee M.M."/>
            <person name="Goodwin Z."/>
            <person name="Lu X."/>
            <person name="Lewis E.E."/>
            <person name="Goodrich-Blair H."/>
            <person name="Stock S.P."/>
            <person name="Adams B.J."/>
            <person name="Sternberg P.W."/>
            <person name="Mortazavi A."/>
        </authorList>
    </citation>
    <scope>NUCLEOTIDE SEQUENCE [LARGE SCALE GENOMIC DNA]</scope>
    <source>
        <strain evidence="1 2">ALL</strain>
    </source>
</reference>
<keyword evidence="2" id="KW-1185">Reference proteome</keyword>
<reference evidence="1 2" key="2">
    <citation type="journal article" date="2019" name="G3 (Bethesda)">
        <title>Hybrid Assembly of the Genome of the Entomopathogenic Nematode Steinernema carpocapsae Identifies the X-Chromosome.</title>
        <authorList>
            <person name="Serra L."/>
            <person name="Macchietto M."/>
            <person name="Macias-Munoz A."/>
            <person name="McGill C.J."/>
            <person name="Rodriguez I.M."/>
            <person name="Rodriguez B."/>
            <person name="Murad R."/>
            <person name="Mortazavi A."/>
        </authorList>
    </citation>
    <scope>NUCLEOTIDE SEQUENCE [LARGE SCALE GENOMIC DNA]</scope>
    <source>
        <strain evidence="1 2">ALL</strain>
    </source>
</reference>
<comment type="caution">
    <text evidence="1">The sequence shown here is derived from an EMBL/GenBank/DDBJ whole genome shotgun (WGS) entry which is preliminary data.</text>
</comment>
<dbReference type="AlphaFoldDB" id="A0A4U8V614"/>
<organism evidence="1 2">
    <name type="scientific">Steinernema carpocapsae</name>
    <name type="common">Entomopathogenic nematode</name>
    <dbReference type="NCBI Taxonomy" id="34508"/>
    <lineage>
        <taxon>Eukaryota</taxon>
        <taxon>Metazoa</taxon>
        <taxon>Ecdysozoa</taxon>
        <taxon>Nematoda</taxon>
        <taxon>Chromadorea</taxon>
        <taxon>Rhabditida</taxon>
        <taxon>Tylenchina</taxon>
        <taxon>Panagrolaimomorpha</taxon>
        <taxon>Strongyloidoidea</taxon>
        <taxon>Steinernematidae</taxon>
        <taxon>Steinernema</taxon>
    </lineage>
</organism>
<accession>A0A4U8V614</accession>
<gene>
    <name evidence="1" type="ORF">L596_006027</name>
</gene>
<dbReference type="Proteomes" id="UP000298663">
    <property type="component" value="Unassembled WGS sequence"/>
</dbReference>
<protein>
    <submittedName>
        <fullName evidence="1">Uncharacterized protein</fullName>
    </submittedName>
</protein>
<evidence type="ECO:0000313" key="2">
    <source>
        <dbReference type="Proteomes" id="UP000298663"/>
    </source>
</evidence>
<proteinExistence type="predicted"/>
<sequence>MLLDEAEGHDGNNAVVEWIRSSSKIRHETFLIYAAYLLVRDSEPLLERPRSSCNVSRHSKVRMANT</sequence>
<evidence type="ECO:0000313" key="1">
    <source>
        <dbReference type="EMBL" id="TMS39517.1"/>
    </source>
</evidence>